<dbReference type="SMR" id="A0A8V1AGB3"/>
<dbReference type="CDD" id="cd00099">
    <property type="entry name" value="IgV"/>
    <property type="match status" value="1"/>
</dbReference>
<dbReference type="InterPro" id="IPR036179">
    <property type="entry name" value="Ig-like_dom_sf"/>
</dbReference>
<keyword evidence="5" id="KW-1185">Reference proteome</keyword>
<keyword evidence="2" id="KW-0732">Signal</keyword>
<feature type="domain" description="Ig-like" evidence="3">
    <location>
        <begin position="8"/>
        <end position="117"/>
    </location>
</feature>
<evidence type="ECO:0000313" key="4">
    <source>
        <dbReference type="Ensembl" id="ENSGALP00010043151.1"/>
    </source>
</evidence>
<keyword evidence="1" id="KW-0472">Membrane</keyword>
<keyword evidence="1" id="KW-0812">Transmembrane</keyword>
<dbReference type="InterPro" id="IPR003599">
    <property type="entry name" value="Ig_sub"/>
</dbReference>
<proteinExistence type="predicted"/>
<protein>
    <submittedName>
        <fullName evidence="4">CD7 molecule</fullName>
    </submittedName>
</protein>
<dbReference type="Gene3D" id="2.60.40.10">
    <property type="entry name" value="Immunoglobulins"/>
    <property type="match status" value="2"/>
</dbReference>
<dbReference type="RefSeq" id="XP_046757967.1">
    <property type="nucleotide sequence ID" value="XM_046902011.1"/>
</dbReference>
<keyword evidence="1" id="KW-1133">Transmembrane helix</keyword>
<dbReference type="GO" id="GO:0002250">
    <property type="term" value="P:adaptive immune response"/>
    <property type="evidence" value="ECO:0007669"/>
    <property type="project" value="InterPro"/>
</dbReference>
<dbReference type="Pfam" id="PF07686">
    <property type="entry name" value="V-set"/>
    <property type="match status" value="2"/>
</dbReference>
<evidence type="ECO:0000313" key="5">
    <source>
        <dbReference type="Proteomes" id="UP000000539"/>
    </source>
</evidence>
<dbReference type="PANTHER" id="PTHR15343:SF0">
    <property type="entry name" value="T-CELL ANTIGEN CD7"/>
    <property type="match status" value="1"/>
</dbReference>
<dbReference type="InterPro" id="IPR013106">
    <property type="entry name" value="Ig_V-set"/>
</dbReference>
<dbReference type="Proteomes" id="UP000000539">
    <property type="component" value="Chromosome 18"/>
</dbReference>
<dbReference type="KEGG" id="gga:417346"/>
<dbReference type="AlphaFoldDB" id="A0A8V1AGB3"/>
<dbReference type="RefSeq" id="XP_046757966.1">
    <property type="nucleotide sequence ID" value="XM_046902010.1"/>
</dbReference>
<reference evidence="4" key="1">
    <citation type="submission" date="2020-11" db="EMBL/GenBank/DDBJ databases">
        <title>Gallus gallus (Chicken) genome, bGalGal1, GRCg7b, maternal haplotype autosomes + Z &amp; W.</title>
        <authorList>
            <person name="Warren W."/>
            <person name="Formenti G."/>
            <person name="Fedrigo O."/>
            <person name="Haase B."/>
            <person name="Mountcastle J."/>
            <person name="Balacco J."/>
            <person name="Tracey A."/>
            <person name="Schneider V."/>
            <person name="Okimoto R."/>
            <person name="Cheng H."/>
            <person name="Hawken R."/>
            <person name="Howe K."/>
            <person name="Jarvis E.D."/>
        </authorList>
    </citation>
    <scope>NUCLEOTIDE SEQUENCE [LARGE SCALE GENOMIC DNA]</scope>
    <source>
        <strain evidence="4">Broiler</strain>
    </source>
</reference>
<dbReference type="RefSeq" id="XP_024997354.2">
    <property type="nucleotide sequence ID" value="XM_025141586.3"/>
</dbReference>
<feature type="signal peptide" evidence="2">
    <location>
        <begin position="1"/>
        <end position="22"/>
    </location>
</feature>
<dbReference type="PROSITE" id="PS50835">
    <property type="entry name" value="IG_LIKE"/>
    <property type="match status" value="1"/>
</dbReference>
<evidence type="ECO:0000256" key="1">
    <source>
        <dbReference type="SAM" id="Phobius"/>
    </source>
</evidence>
<dbReference type="RefSeq" id="XP_024997356.2">
    <property type="nucleotide sequence ID" value="XM_025141588.3"/>
</dbReference>
<dbReference type="RefSeq" id="XP_024997358.2">
    <property type="nucleotide sequence ID" value="XM_025141590.3"/>
</dbReference>
<dbReference type="RefSeq" id="XP_040505416.1">
    <property type="nucleotide sequence ID" value="XM_040649482.2"/>
</dbReference>
<organism evidence="4 5">
    <name type="scientific">Gallus gallus</name>
    <name type="common">Chicken</name>
    <dbReference type="NCBI Taxonomy" id="9031"/>
    <lineage>
        <taxon>Eukaryota</taxon>
        <taxon>Metazoa</taxon>
        <taxon>Chordata</taxon>
        <taxon>Craniata</taxon>
        <taxon>Vertebrata</taxon>
        <taxon>Euteleostomi</taxon>
        <taxon>Archelosauria</taxon>
        <taxon>Archosauria</taxon>
        <taxon>Dinosauria</taxon>
        <taxon>Saurischia</taxon>
        <taxon>Theropoda</taxon>
        <taxon>Coelurosauria</taxon>
        <taxon>Aves</taxon>
        <taxon>Neognathae</taxon>
        <taxon>Galloanserae</taxon>
        <taxon>Galliformes</taxon>
        <taxon>Phasianidae</taxon>
        <taxon>Phasianinae</taxon>
        <taxon>Gallus</taxon>
    </lineage>
</organism>
<dbReference type="RefSeq" id="XP_024997357.2">
    <property type="nucleotide sequence ID" value="XM_025141589.3"/>
</dbReference>
<feature type="chain" id="PRO_5036467939" evidence="2">
    <location>
        <begin position="23"/>
        <end position="321"/>
    </location>
</feature>
<evidence type="ECO:0000259" key="3">
    <source>
        <dbReference type="PROSITE" id="PS50835"/>
    </source>
</evidence>
<dbReference type="SUPFAM" id="SSF48726">
    <property type="entry name" value="Immunoglobulin"/>
    <property type="match status" value="2"/>
</dbReference>
<sequence>MQWTSPLPFVYLLFLLLPFFRGQNGEENKITDWSTDIISVWEGDTINLTCSKNSSENEVGTQLRIRAPPTNIIYFSTKYAPYIDPAFANRTKYLNEGTNLTITVHNVQKSDSNIYLCIHYSVVNERHFKEFGKAVILVVKAKSSGVIEQSPLSVHAQQGESINITCVLKSSNEDEEIMLLRLHRQLEKVLYVLSQKTTTISPTFANRLEYSKQEKKLVITLHNLQENDTDIYVCAAVLKNSSFSVSESGTMVLVKGEKQTACSISSLAIYIPIIVVALLLSALICFILNRINKKKFVQKRKIDGVYEDMSFSSRSNTLVRN</sequence>
<evidence type="ECO:0000256" key="2">
    <source>
        <dbReference type="SAM" id="SignalP"/>
    </source>
</evidence>
<dbReference type="SMART" id="SM00409">
    <property type="entry name" value="IG"/>
    <property type="match status" value="2"/>
</dbReference>
<dbReference type="CTD" id="924"/>
<dbReference type="InterPro" id="IPR007110">
    <property type="entry name" value="Ig-like_dom"/>
</dbReference>
<reference evidence="4" key="3">
    <citation type="submission" date="2025-09" db="UniProtKB">
        <authorList>
            <consortium name="Ensembl"/>
        </authorList>
    </citation>
    <scope>IDENTIFICATION</scope>
    <source>
        <strain evidence="4">broiler</strain>
    </source>
</reference>
<dbReference type="InterPro" id="IPR039090">
    <property type="entry name" value="CD7"/>
</dbReference>
<dbReference type="InterPro" id="IPR013783">
    <property type="entry name" value="Ig-like_fold"/>
</dbReference>
<name>A0A8V1AGB3_CHICK</name>
<dbReference type="RefSeq" id="XP_046757968.1">
    <property type="nucleotide sequence ID" value="XM_046902012.1"/>
</dbReference>
<accession>A0A8V1AGB3</accession>
<dbReference type="GO" id="GO:0038023">
    <property type="term" value="F:signaling receptor activity"/>
    <property type="evidence" value="ECO:0007669"/>
    <property type="project" value="InterPro"/>
</dbReference>
<gene>
    <name evidence="4" type="primary">CD7</name>
</gene>
<dbReference type="PANTHER" id="PTHR15343">
    <property type="entry name" value="CD7"/>
    <property type="match status" value="1"/>
</dbReference>
<dbReference type="GeneTree" id="ENSGT00390000013965"/>
<dbReference type="GeneID" id="417346"/>
<dbReference type="FunCoup" id="A0A8V1AGB3">
    <property type="interactions" value="6"/>
</dbReference>
<feature type="transmembrane region" description="Helical" evidence="1">
    <location>
        <begin position="267"/>
        <end position="291"/>
    </location>
</feature>
<dbReference type="Ensembl" id="ENSGALT00010070460.1">
    <property type="protein sequence ID" value="ENSGALP00010043151.1"/>
    <property type="gene ID" value="ENSGALG00010029158.1"/>
</dbReference>
<dbReference type="OrthoDB" id="9899013at2759"/>
<reference evidence="4" key="2">
    <citation type="submission" date="2025-08" db="UniProtKB">
        <authorList>
            <consortium name="Ensembl"/>
        </authorList>
    </citation>
    <scope>IDENTIFICATION</scope>
    <source>
        <strain evidence="4">broiler</strain>
    </source>
</reference>
<dbReference type="RefSeq" id="NP_001335501.2">
    <property type="nucleotide sequence ID" value="NM_001348572.2"/>
</dbReference>
<dbReference type="GO" id="GO:0016020">
    <property type="term" value="C:membrane"/>
    <property type="evidence" value="ECO:0007669"/>
    <property type="project" value="InterPro"/>
</dbReference>